<accession>A0A7S0JT00</accession>
<sequence>MRVAHTRGGNGVTREPSGARAAAKVLFASLCLGLASLASSARSAKQPVLGPYGSQWEATAPADQARFMLRTARSRAEAAEREAQFTAPSGTFYDIKENVRAMAEASRQAAKRLAAQMLAGNVAESEPGVGDTATPDSSHKRSAALCDGFRVALDLHDGGVPAMLDDEELAGIGIPVDSLDLPGVAGGVDSSGAPEPGHACIIPTAVCGEGRDASVRFDWGLQRQRFNSVSCDPSPELVGHAFLPVNRLVPADDQWAGLARVGEDGQHCGGADDERRGCGKAYDGPRPADRLAAPMADSFLKEARQRTLAFGRATAMDEMPLARLLFVRVLRAALDAAYRKDRDTLAVKHMASLHHGEV</sequence>
<evidence type="ECO:0000313" key="1">
    <source>
        <dbReference type="EMBL" id="CAD8560268.1"/>
    </source>
</evidence>
<reference evidence="1" key="1">
    <citation type="submission" date="2021-01" db="EMBL/GenBank/DDBJ databases">
        <authorList>
            <person name="Corre E."/>
            <person name="Pelletier E."/>
            <person name="Niang G."/>
            <person name="Scheremetjew M."/>
            <person name="Finn R."/>
            <person name="Kale V."/>
            <person name="Holt S."/>
            <person name="Cochrane G."/>
            <person name="Meng A."/>
            <person name="Brown T."/>
            <person name="Cohen L."/>
        </authorList>
    </citation>
    <scope>NUCLEOTIDE SEQUENCE</scope>
    <source>
        <strain evidence="1">E4-10</strain>
    </source>
</reference>
<organism evidence="1">
    <name type="scientific">Cafeteria roenbergensis</name>
    <name type="common">Marine flagellate</name>
    <dbReference type="NCBI Taxonomy" id="33653"/>
    <lineage>
        <taxon>Eukaryota</taxon>
        <taxon>Sar</taxon>
        <taxon>Stramenopiles</taxon>
        <taxon>Bigyra</taxon>
        <taxon>Opalozoa</taxon>
        <taxon>Bicosoecida</taxon>
        <taxon>Cafeteriaceae</taxon>
        <taxon>Cafeteria</taxon>
    </lineage>
</organism>
<dbReference type="AlphaFoldDB" id="A0A7S0JT00"/>
<protein>
    <submittedName>
        <fullName evidence="1">Uncharacterized protein</fullName>
    </submittedName>
</protein>
<proteinExistence type="predicted"/>
<name>A0A7S0JT00_CAFRO</name>
<dbReference type="EMBL" id="HBET01006847">
    <property type="protein sequence ID" value="CAD8560268.1"/>
    <property type="molecule type" value="Transcribed_RNA"/>
</dbReference>
<gene>
    <name evidence="1" type="ORF">CROE0942_LOCUS4604</name>
</gene>